<evidence type="ECO:0000256" key="2">
    <source>
        <dbReference type="ARBA" id="ARBA00022723"/>
    </source>
</evidence>
<evidence type="ECO:0000256" key="8">
    <source>
        <dbReference type="SAM" id="MobiDB-lite"/>
    </source>
</evidence>
<feature type="domain" description="C2H2-type" evidence="9">
    <location>
        <begin position="1096"/>
        <end position="1123"/>
    </location>
</feature>
<reference evidence="11" key="1">
    <citation type="submission" date="2022-11" db="UniProtKB">
        <authorList>
            <consortium name="WormBaseParasite"/>
        </authorList>
    </citation>
    <scope>IDENTIFICATION</scope>
</reference>
<dbReference type="Gene3D" id="3.30.160.60">
    <property type="entry name" value="Classic Zinc Finger"/>
    <property type="match status" value="4"/>
</dbReference>
<dbReference type="GO" id="GO:0008270">
    <property type="term" value="F:zinc ion binding"/>
    <property type="evidence" value="ECO:0007669"/>
    <property type="project" value="UniProtKB-KW"/>
</dbReference>
<feature type="region of interest" description="Disordered" evidence="8">
    <location>
        <begin position="308"/>
        <end position="337"/>
    </location>
</feature>
<dbReference type="WBParaSite" id="nRc.2.0.1.t45607-RA">
    <property type="protein sequence ID" value="nRc.2.0.1.t45607-RA"/>
    <property type="gene ID" value="nRc.2.0.1.g45607"/>
</dbReference>
<feature type="domain" description="C2H2-type" evidence="9">
    <location>
        <begin position="836"/>
        <end position="854"/>
    </location>
</feature>
<dbReference type="PANTHER" id="PTHR24406">
    <property type="entry name" value="TRANSCRIPTIONAL REPRESSOR CTCFL-RELATED"/>
    <property type="match status" value="1"/>
</dbReference>
<protein>
    <submittedName>
        <fullName evidence="11">C2H2-type domain-containing protein</fullName>
    </submittedName>
</protein>
<evidence type="ECO:0000313" key="10">
    <source>
        <dbReference type="Proteomes" id="UP000887565"/>
    </source>
</evidence>
<feature type="domain" description="C2H2-type" evidence="9">
    <location>
        <begin position="501"/>
        <end position="525"/>
    </location>
</feature>
<evidence type="ECO:0000256" key="5">
    <source>
        <dbReference type="ARBA" id="ARBA00022833"/>
    </source>
</evidence>
<comment type="subcellular location">
    <subcellularLocation>
        <location evidence="1">Nucleus</location>
    </subcellularLocation>
</comment>
<feature type="domain" description="C2H2-type" evidence="9">
    <location>
        <begin position="1152"/>
        <end position="1180"/>
    </location>
</feature>
<proteinExistence type="predicted"/>
<dbReference type="GO" id="GO:0005634">
    <property type="term" value="C:nucleus"/>
    <property type="evidence" value="ECO:0007669"/>
    <property type="project" value="UniProtKB-SubCell"/>
</dbReference>
<feature type="region of interest" description="Disordered" evidence="8">
    <location>
        <begin position="138"/>
        <end position="199"/>
    </location>
</feature>
<evidence type="ECO:0000256" key="3">
    <source>
        <dbReference type="ARBA" id="ARBA00022737"/>
    </source>
</evidence>
<organism evidence="10 11">
    <name type="scientific">Romanomermis culicivorax</name>
    <name type="common">Nematode worm</name>
    <dbReference type="NCBI Taxonomy" id="13658"/>
    <lineage>
        <taxon>Eukaryota</taxon>
        <taxon>Metazoa</taxon>
        <taxon>Ecdysozoa</taxon>
        <taxon>Nematoda</taxon>
        <taxon>Enoplea</taxon>
        <taxon>Dorylaimia</taxon>
        <taxon>Mermithida</taxon>
        <taxon>Mermithoidea</taxon>
        <taxon>Mermithidae</taxon>
        <taxon>Romanomermis</taxon>
    </lineage>
</organism>
<keyword evidence="5" id="KW-0862">Zinc</keyword>
<feature type="compositionally biased region" description="Acidic residues" evidence="8">
    <location>
        <begin position="55"/>
        <end position="78"/>
    </location>
</feature>
<feature type="compositionally biased region" description="Basic and acidic residues" evidence="8">
    <location>
        <begin position="313"/>
        <end position="324"/>
    </location>
</feature>
<dbReference type="Pfam" id="PF00096">
    <property type="entry name" value="zf-C2H2"/>
    <property type="match status" value="2"/>
</dbReference>
<evidence type="ECO:0000256" key="1">
    <source>
        <dbReference type="ARBA" id="ARBA00004123"/>
    </source>
</evidence>
<dbReference type="InterPro" id="IPR050888">
    <property type="entry name" value="ZnF_C2H2-type_TF"/>
</dbReference>
<feature type="domain" description="C2H2-type" evidence="9">
    <location>
        <begin position="653"/>
        <end position="675"/>
    </location>
</feature>
<evidence type="ECO:0000313" key="11">
    <source>
        <dbReference type="WBParaSite" id="nRc.2.0.1.t45607-RA"/>
    </source>
</evidence>
<feature type="domain" description="C2H2-type" evidence="9">
    <location>
        <begin position="112"/>
        <end position="135"/>
    </location>
</feature>
<dbReference type="PROSITE" id="PS50157">
    <property type="entry name" value="ZINC_FINGER_C2H2_2"/>
    <property type="match status" value="8"/>
</dbReference>
<evidence type="ECO:0000256" key="7">
    <source>
        <dbReference type="PROSITE-ProRule" id="PRU00042"/>
    </source>
</evidence>
<evidence type="ECO:0000259" key="9">
    <source>
        <dbReference type="PROSITE" id="PS50157"/>
    </source>
</evidence>
<feature type="region of interest" description="Disordered" evidence="8">
    <location>
        <begin position="213"/>
        <end position="267"/>
    </location>
</feature>
<dbReference type="InterPro" id="IPR036236">
    <property type="entry name" value="Znf_C2H2_sf"/>
</dbReference>
<evidence type="ECO:0000256" key="4">
    <source>
        <dbReference type="ARBA" id="ARBA00022771"/>
    </source>
</evidence>
<feature type="domain" description="C2H2-type" evidence="9">
    <location>
        <begin position="571"/>
        <end position="599"/>
    </location>
</feature>
<feature type="domain" description="C2H2-type" evidence="9">
    <location>
        <begin position="1123"/>
        <end position="1145"/>
    </location>
</feature>
<keyword evidence="6" id="KW-0539">Nucleus</keyword>
<dbReference type="PROSITE" id="PS00028">
    <property type="entry name" value="ZINC_FINGER_C2H2_1"/>
    <property type="match status" value="10"/>
</dbReference>
<dbReference type="InterPro" id="IPR013087">
    <property type="entry name" value="Znf_C2H2_type"/>
</dbReference>
<feature type="compositionally biased region" description="Acidic residues" evidence="8">
    <location>
        <begin position="99"/>
        <end position="109"/>
    </location>
</feature>
<dbReference type="Proteomes" id="UP000887565">
    <property type="component" value="Unplaced"/>
</dbReference>
<accession>A0A915L520</accession>
<name>A0A915L520_ROMCU</name>
<feature type="region of interest" description="Disordered" evidence="8">
    <location>
        <begin position="360"/>
        <end position="414"/>
    </location>
</feature>
<feature type="compositionally biased region" description="Low complexity" evidence="8">
    <location>
        <begin position="232"/>
        <end position="248"/>
    </location>
</feature>
<dbReference type="Pfam" id="PF13912">
    <property type="entry name" value="zf-C2H2_6"/>
    <property type="match status" value="1"/>
</dbReference>
<sequence length="1270" mass="144566">MPPRPTKASQAISPRVKRDPIEDDPQPIVEGKRRIKPTARFLAFQKLKREPRYSDDDEDDDDLEEEDDDQQELEEEVEASSGPRRGVSLAGGKRRLVEISEEETSDREEEAFKCTICGAVFSTKRGLTAHNVHKHRRGYRAAQQTTQLIDDRDESENDEYVYGASEPSSDEGQEESIQPPYKIGVKPDPDESHQPQQPKLGVIGVMCGLEMEEDEMEQEEAVEAMMAKKEAPAAQHPPSSSRPTPSSSENRKKLVPDPILQIQDDDDDDIESYPCKLCENGRVFLTSLGLTLHTTKVHPESIEEVKQQIQELQDERKRKEEARRAVGPQIGSSMARGASLGIGPSIFGGAAAGKLLSRQSMLPPAPAPRRSTTAASNDSAAEKENEPQRTAAAGGAAAVDNDYSYSDQTDDDEAPMVHKLARRQRTAMVRRARFTTRRPTGRHRRSLHAPKAKYQSCEICGILINTDHPKAMESHTKAHKKNEDLRHNLLRTYGPNYVENVTCRECNLVFKDEEKLEQHRRHRRHPDMFDLTGYRRPASDFPSLTNQTDSLNDPSSLVGDAGNAEEFSCHTSCEVCGMHMVRPSNLIRHMKQVHNRTSFTAQVETKGMPPFKVDATEGRFLWGCCDEIYDDRHLFIAHRRTAHGPQAYAGAPRECDHCGMMFRNNLLYINHLRTHRPRICQICGQSFGIASAVDSSLYRAHMLQHKEQGFSVNMPHIEEELAQKGYDPSLDVATRLKEMELAQEDDELDDNAGSGDEYSIFSESGIESECDENRSLFDEHDDAYLLTTCPVCNKKFDCVFRFSDHWNLHLKLARIDYTKIKTPKYVYNSQFSRLFHKCIECGQKFFNRSNLAAHFLTCRKVRRAGRLRNVVVEKSTTTTITERDVVDVEQSSVEKLIIDSKTPKMRKKPSKSKFFDFDNDDDPSIEKNVGEEDPDMMDCLEIEPERQNAEPVGHLPEKAYVVAWDTNKTTSDSNPYVCITCKEKLGDFTSLLLHVQTHVEKPIGGKIGDRNKKSRNEEFFAIEEKPVKIADEDAAGKSQDDDDGKTMTRAFVLSVKTAPMFTTAGYSTCHVCRLQFENDSSLREHFHLKHGNRRQTRCDVCGKSFWTAKGLRRHLKRHDLSKFYCNTCDKRFVSYETLTKHQTVHELTYSVYQCEDCAEPLYTLALLKNHFKVSHPGINLLSCPVCARIHTDMQGLNEHFDAEHSATKSKCGLCFKYFKTPMKVEEHVKRAHRLKFNQELKCNLCSKILVGYHKLAIHKWAHHRQKKFVE</sequence>
<evidence type="ECO:0000256" key="6">
    <source>
        <dbReference type="ARBA" id="ARBA00023242"/>
    </source>
</evidence>
<dbReference type="Pfam" id="PF13894">
    <property type="entry name" value="zf-C2H2_4"/>
    <property type="match status" value="1"/>
</dbReference>
<keyword evidence="2" id="KW-0479">Metal-binding</keyword>
<keyword evidence="4 7" id="KW-0863">Zinc-finger</keyword>
<keyword evidence="3" id="KW-0677">Repeat</keyword>
<feature type="region of interest" description="Disordered" evidence="8">
    <location>
        <begin position="1"/>
        <end position="112"/>
    </location>
</feature>
<keyword evidence="10" id="KW-1185">Reference proteome</keyword>
<feature type="compositionally biased region" description="Acidic residues" evidence="8">
    <location>
        <begin position="213"/>
        <end position="222"/>
    </location>
</feature>
<dbReference type="AlphaFoldDB" id="A0A915L520"/>
<dbReference type="SUPFAM" id="SSF57667">
    <property type="entry name" value="beta-beta-alpha zinc fingers"/>
    <property type="match status" value="5"/>
</dbReference>
<dbReference type="SMART" id="SM00355">
    <property type="entry name" value="ZnF_C2H2"/>
    <property type="match status" value="17"/>
</dbReference>
<dbReference type="OMA" id="THRPRIC"/>